<accession>A0A3S0PZ69</accession>
<comment type="caution">
    <text evidence="1">The sequence shown here is derived from an EMBL/GenBank/DDBJ whole genome shotgun (WGS) entry which is preliminary data.</text>
</comment>
<gene>
    <name evidence="1" type="ORF">EJ063_20065</name>
</gene>
<dbReference type="OrthoDB" id="1437907at2"/>
<sequence>MNKSKVMHHWRFFLSLEKDFINLQNYIEIDEKNFNTFSLELAKLLQTACAEIESVLRLLCRQLDGESPFADSGDKIGEMKKYKKLINRHLSGFFEAEVSLPHLEQSIKPWKNWSNTTPPEWWSSYNSVKHHRHSEFHQANLENVIYALSGLMLCNLYLYRRVVDEPYATPNKIPEYFDCEYTARRMACRADFELPGFEAKRI</sequence>
<dbReference type="RefSeq" id="WP_126576045.1">
    <property type="nucleotide sequence ID" value="NZ_RXZH01000023.1"/>
</dbReference>
<protein>
    <submittedName>
        <fullName evidence="1">Uncharacterized protein</fullName>
    </submittedName>
</protein>
<dbReference type="Proteomes" id="UP000268973">
    <property type="component" value="Unassembled WGS sequence"/>
</dbReference>
<dbReference type="EMBL" id="RXZH01000023">
    <property type="protein sequence ID" value="RTZ13453.1"/>
    <property type="molecule type" value="Genomic_DNA"/>
</dbReference>
<organism evidence="1 2">
    <name type="scientific">Vibrio aquaticus</name>
    <dbReference type="NCBI Taxonomy" id="2496559"/>
    <lineage>
        <taxon>Bacteria</taxon>
        <taxon>Pseudomonadati</taxon>
        <taxon>Pseudomonadota</taxon>
        <taxon>Gammaproteobacteria</taxon>
        <taxon>Vibrionales</taxon>
        <taxon>Vibrionaceae</taxon>
        <taxon>Vibrio</taxon>
    </lineage>
</organism>
<name>A0A3S0PZ69_9VIBR</name>
<reference evidence="1 2" key="1">
    <citation type="submission" date="2018-12" db="EMBL/GenBank/DDBJ databases">
        <title>Vibrio sp. isolated from China Sea.</title>
        <authorList>
            <person name="Li Y."/>
        </authorList>
    </citation>
    <scope>NUCLEOTIDE SEQUENCE [LARGE SCALE GENOMIC DNA]</scope>
    <source>
        <strain evidence="1 2">BEI207</strain>
    </source>
</reference>
<evidence type="ECO:0000313" key="2">
    <source>
        <dbReference type="Proteomes" id="UP000268973"/>
    </source>
</evidence>
<dbReference type="AlphaFoldDB" id="A0A3S0PZ69"/>
<proteinExistence type="predicted"/>
<evidence type="ECO:0000313" key="1">
    <source>
        <dbReference type="EMBL" id="RTZ13453.1"/>
    </source>
</evidence>
<keyword evidence="2" id="KW-1185">Reference proteome</keyword>